<evidence type="ECO:0008006" key="3">
    <source>
        <dbReference type="Google" id="ProtNLM"/>
    </source>
</evidence>
<dbReference type="Proteomes" id="UP000049855">
    <property type="component" value="Unassembled WGS sequence"/>
</dbReference>
<evidence type="ECO:0000313" key="1">
    <source>
        <dbReference type="EMBL" id="CQR72266.1"/>
    </source>
</evidence>
<keyword evidence="2" id="KW-1185">Reference proteome</keyword>
<dbReference type="RefSeq" id="WP_021166991.1">
    <property type="nucleotide sequence ID" value="NZ_CTRP01000010.1"/>
</dbReference>
<dbReference type="CDD" id="cd17040">
    <property type="entry name" value="Ubl_MoaD_like"/>
    <property type="match status" value="1"/>
</dbReference>
<gene>
    <name evidence="1" type="ORF">SpAn4DRAFT_2726</name>
</gene>
<dbReference type="SUPFAM" id="SSF54285">
    <property type="entry name" value="MoaD/ThiS"/>
    <property type="match status" value="1"/>
</dbReference>
<accession>A0A0U1KY22</accession>
<proteinExistence type="predicted"/>
<dbReference type="Gene3D" id="3.10.20.30">
    <property type="match status" value="1"/>
</dbReference>
<dbReference type="AlphaFoldDB" id="A0A0U1KY22"/>
<sequence>MVVEVRLYATLRRYTPSSPNGVITVDVPDGITVLDLVKKITIDPSEIHLIMINGIGCEFEKIIGNGDRVGLFPPVGGG</sequence>
<evidence type="ECO:0000313" key="2">
    <source>
        <dbReference type="Proteomes" id="UP000049855"/>
    </source>
</evidence>
<dbReference type="Pfam" id="PF02597">
    <property type="entry name" value="ThiS"/>
    <property type="match status" value="1"/>
</dbReference>
<dbReference type="InterPro" id="IPR003749">
    <property type="entry name" value="ThiS/MoaD-like"/>
</dbReference>
<dbReference type="InterPro" id="IPR016155">
    <property type="entry name" value="Mopterin_synth/thiamin_S_b"/>
</dbReference>
<organism evidence="1 2">
    <name type="scientific">Sporomusa ovata</name>
    <dbReference type="NCBI Taxonomy" id="2378"/>
    <lineage>
        <taxon>Bacteria</taxon>
        <taxon>Bacillati</taxon>
        <taxon>Bacillota</taxon>
        <taxon>Negativicutes</taxon>
        <taxon>Selenomonadales</taxon>
        <taxon>Sporomusaceae</taxon>
        <taxon>Sporomusa</taxon>
    </lineage>
</organism>
<dbReference type="InterPro" id="IPR012675">
    <property type="entry name" value="Beta-grasp_dom_sf"/>
</dbReference>
<reference evidence="2" key="1">
    <citation type="submission" date="2015-03" db="EMBL/GenBank/DDBJ databases">
        <authorList>
            <person name="Nijsse Bart"/>
        </authorList>
    </citation>
    <scope>NUCLEOTIDE SEQUENCE [LARGE SCALE GENOMIC DNA]</scope>
</reference>
<dbReference type="EMBL" id="CTRP01000010">
    <property type="protein sequence ID" value="CQR72266.1"/>
    <property type="molecule type" value="Genomic_DNA"/>
</dbReference>
<protein>
    <recommendedName>
        <fullName evidence="3">Molybdenum cofactor biosynthesis protein MoaD</fullName>
    </recommendedName>
</protein>
<name>A0A0U1KY22_9FIRM</name>